<dbReference type="RefSeq" id="WP_344767729.1">
    <property type="nucleotide sequence ID" value="NZ_BAABAK010000015.1"/>
</dbReference>
<keyword evidence="2" id="KW-1185">Reference proteome</keyword>
<evidence type="ECO:0000313" key="2">
    <source>
        <dbReference type="Proteomes" id="UP001501081"/>
    </source>
</evidence>
<evidence type="ECO:0000313" key="1">
    <source>
        <dbReference type="EMBL" id="GAA3972561.1"/>
    </source>
</evidence>
<organism evidence="1 2">
    <name type="scientific">Pedobacter ginsengiterrae</name>
    <dbReference type="NCBI Taxonomy" id="871696"/>
    <lineage>
        <taxon>Bacteria</taxon>
        <taxon>Pseudomonadati</taxon>
        <taxon>Bacteroidota</taxon>
        <taxon>Sphingobacteriia</taxon>
        <taxon>Sphingobacteriales</taxon>
        <taxon>Sphingobacteriaceae</taxon>
        <taxon>Pedobacter</taxon>
    </lineage>
</organism>
<name>A0ABP7PWM1_9SPHI</name>
<reference evidence="2" key="1">
    <citation type="journal article" date="2019" name="Int. J. Syst. Evol. Microbiol.">
        <title>The Global Catalogue of Microorganisms (GCM) 10K type strain sequencing project: providing services to taxonomists for standard genome sequencing and annotation.</title>
        <authorList>
            <consortium name="The Broad Institute Genomics Platform"/>
            <consortium name="The Broad Institute Genome Sequencing Center for Infectious Disease"/>
            <person name="Wu L."/>
            <person name="Ma J."/>
        </authorList>
    </citation>
    <scope>NUCLEOTIDE SEQUENCE [LARGE SCALE GENOMIC DNA]</scope>
    <source>
        <strain evidence="2">JCM 17338</strain>
    </source>
</reference>
<gene>
    <name evidence="1" type="ORF">GCM10022246_26080</name>
</gene>
<sequence>MAKIIALRGDSNRGKSKTLNIVYQYLLLFGYVQVPKYFGVLGNRDQYDFIDIVEKKGVKVGIATMGDYQNGLQRKRKGSVESMIDHLVGAGCDVVVCAVNLGLTRAISHISSYPHEFVNKSVSLSDDEERIKNGEDAEKIYKLI</sequence>
<comment type="caution">
    <text evidence="1">The sequence shown here is derived from an EMBL/GenBank/DDBJ whole genome shotgun (WGS) entry which is preliminary data.</text>
</comment>
<accession>A0ABP7PWM1</accession>
<protein>
    <submittedName>
        <fullName evidence="1">Uncharacterized protein</fullName>
    </submittedName>
</protein>
<proteinExistence type="predicted"/>
<dbReference type="Proteomes" id="UP001501081">
    <property type="component" value="Unassembled WGS sequence"/>
</dbReference>
<dbReference type="EMBL" id="BAABAK010000015">
    <property type="protein sequence ID" value="GAA3972561.1"/>
    <property type="molecule type" value="Genomic_DNA"/>
</dbReference>